<evidence type="ECO:0000313" key="2">
    <source>
        <dbReference type="Proteomes" id="UP000294299"/>
    </source>
</evidence>
<dbReference type="AlphaFoldDB" id="A0A484IAT0"/>
<organism evidence="1 2">
    <name type="scientific">Candidatus Nitrosocosmicus franklandianus</name>
    <dbReference type="NCBI Taxonomy" id="1798806"/>
    <lineage>
        <taxon>Archaea</taxon>
        <taxon>Nitrososphaerota</taxon>
        <taxon>Nitrososphaeria</taxon>
        <taxon>Nitrososphaerales</taxon>
        <taxon>Nitrososphaeraceae</taxon>
        <taxon>Candidatus Nitrosocosmicus</taxon>
    </lineage>
</organism>
<protein>
    <submittedName>
        <fullName evidence="1">Uncharacterized protein</fullName>
    </submittedName>
</protein>
<proteinExistence type="predicted"/>
<keyword evidence="2" id="KW-1185">Reference proteome</keyword>
<evidence type="ECO:0000313" key="1">
    <source>
        <dbReference type="EMBL" id="VFJ12787.1"/>
    </source>
</evidence>
<reference evidence="1 2" key="1">
    <citation type="submission" date="2019-02" db="EMBL/GenBank/DDBJ databases">
        <authorList>
            <person name="Lehtovirta-Morley E L."/>
        </authorList>
    </citation>
    <scope>NUCLEOTIDE SEQUENCE [LARGE SCALE GENOMIC DNA]</scope>
    <source>
        <strain evidence="1">NFRAN1</strain>
    </source>
</reference>
<sequence>MIILEYIGQNLRIIIFSTLVSAHQNLGTIQEEDLDYVTRIFDVELLDIDRPFDYYSLFYLS</sequence>
<dbReference type="KEGG" id="nfn:NFRAN_0466"/>
<gene>
    <name evidence="1" type="ORF">NFRAN_0466</name>
</gene>
<dbReference type="EMBL" id="LR216287">
    <property type="protein sequence ID" value="VFJ12787.1"/>
    <property type="molecule type" value="Genomic_DNA"/>
</dbReference>
<dbReference type="Proteomes" id="UP000294299">
    <property type="component" value="Chromosome NFRAN"/>
</dbReference>
<accession>A0A484IAT0</accession>
<name>A0A484IAT0_9ARCH</name>